<dbReference type="EMBL" id="JPKY01000089">
    <property type="protein sequence ID" value="KFH42627.1"/>
    <property type="molecule type" value="Genomic_DNA"/>
</dbReference>
<accession>A0A086SZU5</accession>
<proteinExistence type="predicted"/>
<dbReference type="Proteomes" id="UP000029964">
    <property type="component" value="Unassembled WGS sequence"/>
</dbReference>
<dbReference type="HOGENOM" id="CLU_2542016_0_0_1"/>
<dbReference type="AlphaFoldDB" id="A0A086SZU5"/>
<name>A0A086SZU5_HAPC1</name>
<evidence type="ECO:0000313" key="1">
    <source>
        <dbReference type="EMBL" id="KFH42627.1"/>
    </source>
</evidence>
<reference evidence="2" key="1">
    <citation type="journal article" date="2014" name="Genome Announc.">
        <title>Genome sequence and annotation of Acremonium chrysogenum, producer of the beta-lactam antibiotic cephalosporin C.</title>
        <authorList>
            <person name="Terfehr D."/>
            <person name="Dahlmann T.A."/>
            <person name="Specht T."/>
            <person name="Zadra I."/>
            <person name="Kuernsteiner H."/>
            <person name="Kueck U."/>
        </authorList>
    </citation>
    <scope>NUCLEOTIDE SEQUENCE [LARGE SCALE GENOMIC DNA]</scope>
    <source>
        <strain evidence="2">ATCC 11550 / CBS 779.69 / DSM 880 / IAM 14645 / JCM 23072 / IMI 49137</strain>
    </source>
</reference>
<gene>
    <name evidence="1" type="ORF">ACRE_066330</name>
</gene>
<comment type="caution">
    <text evidence="1">The sequence shown here is derived from an EMBL/GenBank/DDBJ whole genome shotgun (WGS) entry which is preliminary data.</text>
</comment>
<keyword evidence="2" id="KW-1185">Reference proteome</keyword>
<protein>
    <submittedName>
        <fullName evidence="1">Uncharacterized protein</fullName>
    </submittedName>
</protein>
<sequence>MSHVRPRCWKSTLIAVGPWVGNWKRPALDPFAVDGLVSGHAESPLPRAELDPGLVRGRVLADGVEFNPRAIGLDDLKSSRNFQ</sequence>
<evidence type="ECO:0000313" key="2">
    <source>
        <dbReference type="Proteomes" id="UP000029964"/>
    </source>
</evidence>
<organism evidence="1 2">
    <name type="scientific">Hapsidospora chrysogenum (strain ATCC 11550 / CBS 779.69 / DSM 880 / IAM 14645 / JCM 23072 / IMI 49137)</name>
    <name type="common">Acremonium chrysogenum</name>
    <dbReference type="NCBI Taxonomy" id="857340"/>
    <lineage>
        <taxon>Eukaryota</taxon>
        <taxon>Fungi</taxon>
        <taxon>Dikarya</taxon>
        <taxon>Ascomycota</taxon>
        <taxon>Pezizomycotina</taxon>
        <taxon>Sordariomycetes</taxon>
        <taxon>Hypocreomycetidae</taxon>
        <taxon>Hypocreales</taxon>
        <taxon>Bionectriaceae</taxon>
        <taxon>Hapsidospora</taxon>
    </lineage>
</organism>